<dbReference type="PROSITE" id="PS50943">
    <property type="entry name" value="HTH_CROC1"/>
    <property type="match status" value="1"/>
</dbReference>
<reference evidence="2" key="1">
    <citation type="journal article" date="2014" name="Int. J. Syst. Evol. Microbiol.">
        <title>Complete genome sequence of Corynebacterium casei LMG S-19264T (=DSM 44701T), isolated from a smear-ripened cheese.</title>
        <authorList>
            <consortium name="US DOE Joint Genome Institute (JGI-PGF)"/>
            <person name="Walter F."/>
            <person name="Albersmeier A."/>
            <person name="Kalinowski J."/>
            <person name="Ruckert C."/>
        </authorList>
    </citation>
    <scope>NUCLEOTIDE SEQUENCE</scope>
    <source>
        <strain evidence="2">KCTC 23714</strain>
    </source>
</reference>
<dbReference type="CDD" id="cd00093">
    <property type="entry name" value="HTH_XRE"/>
    <property type="match status" value="1"/>
</dbReference>
<evidence type="ECO:0000259" key="1">
    <source>
        <dbReference type="PROSITE" id="PS50943"/>
    </source>
</evidence>
<proteinExistence type="predicted"/>
<dbReference type="SUPFAM" id="SSF47413">
    <property type="entry name" value="lambda repressor-like DNA-binding domains"/>
    <property type="match status" value="1"/>
</dbReference>
<dbReference type="Proteomes" id="UP000628984">
    <property type="component" value="Unassembled WGS sequence"/>
</dbReference>
<protein>
    <recommendedName>
        <fullName evidence="1">HTH cro/C1-type domain-containing protein</fullName>
    </recommendedName>
</protein>
<dbReference type="AlphaFoldDB" id="A0A918J1E8"/>
<dbReference type="EMBL" id="BMYQ01000011">
    <property type="protein sequence ID" value="GGW39693.1"/>
    <property type="molecule type" value="Genomic_DNA"/>
</dbReference>
<sequence length="59" mass="6519">MCVRTIQQTLAEMLGVSQTAVSKWETGKDVPAKRLMTRLLDAMSFSATGRFEADRLSSP</sequence>
<evidence type="ECO:0000313" key="2">
    <source>
        <dbReference type="EMBL" id="GGW39693.1"/>
    </source>
</evidence>
<dbReference type="Gene3D" id="1.10.260.40">
    <property type="entry name" value="lambda repressor-like DNA-binding domains"/>
    <property type="match status" value="1"/>
</dbReference>
<comment type="caution">
    <text evidence="2">The sequence shown here is derived from an EMBL/GenBank/DDBJ whole genome shotgun (WGS) entry which is preliminary data.</text>
</comment>
<dbReference type="InterPro" id="IPR010982">
    <property type="entry name" value="Lambda_DNA-bd_dom_sf"/>
</dbReference>
<feature type="domain" description="HTH cro/C1-type" evidence="1">
    <location>
        <begin position="7"/>
        <end position="50"/>
    </location>
</feature>
<accession>A0A918J1E8</accession>
<organism evidence="2 3">
    <name type="scientific">Gemmobacter lanyuensis</name>
    <dbReference type="NCBI Taxonomy" id="1054497"/>
    <lineage>
        <taxon>Bacteria</taxon>
        <taxon>Pseudomonadati</taxon>
        <taxon>Pseudomonadota</taxon>
        <taxon>Alphaproteobacteria</taxon>
        <taxon>Rhodobacterales</taxon>
        <taxon>Paracoccaceae</taxon>
        <taxon>Gemmobacter</taxon>
    </lineage>
</organism>
<dbReference type="InterPro" id="IPR001387">
    <property type="entry name" value="Cro/C1-type_HTH"/>
</dbReference>
<keyword evidence="3" id="KW-1185">Reference proteome</keyword>
<name>A0A918J1E8_9RHOB</name>
<evidence type="ECO:0000313" key="3">
    <source>
        <dbReference type="Proteomes" id="UP000628984"/>
    </source>
</evidence>
<dbReference type="GO" id="GO:0003677">
    <property type="term" value="F:DNA binding"/>
    <property type="evidence" value="ECO:0007669"/>
    <property type="project" value="InterPro"/>
</dbReference>
<gene>
    <name evidence="2" type="ORF">GCM10011452_30030</name>
</gene>
<dbReference type="Pfam" id="PF01381">
    <property type="entry name" value="HTH_3"/>
    <property type="match status" value="1"/>
</dbReference>
<reference evidence="2" key="2">
    <citation type="submission" date="2020-09" db="EMBL/GenBank/DDBJ databases">
        <authorList>
            <person name="Sun Q."/>
            <person name="Kim S."/>
        </authorList>
    </citation>
    <scope>NUCLEOTIDE SEQUENCE</scope>
    <source>
        <strain evidence="2">KCTC 23714</strain>
    </source>
</reference>